<gene>
    <name evidence="3" type="ORF">LUZ62_046755</name>
</gene>
<sequence length="865" mass="95494">MHLRAKNKLGFVNGTLPKPVATTPETVFWEPCNSMLVSWLFNSIDSSLQPSIAYFETVKELWDDLRERFSVGNVPRIHQLKADIAAAKQNGQSIVAYYTRLKSMWDELSQYSRVPVCTCTGCTCNAAAELAKEREEERTHQFHMGLDDAVFETIRSNILSMDPLPSLNKVYSMVVQEERHKTVVRGREQRVDVVGFAVRASKFDPSQPKSELLEKSICSHCSKVGHDVSRCFELIGYPEGWSTRGRGNRGGRGGRGRGRNQAQAAAPAVQGGVQPNTGVHPSAGVQAMVGLTYAQVQQIMAILSNTNISSSGASNEKVNGDFLVSRDVVFCETEFPFGQENVVSNNTNLEELRARGRTDDLFDYFASDSAPESHDDAPAPNAGDAPSPDIGDAPAPDTSDAPASAPENTQDAPASEHVSGNDAPEPDTVLDAPAPTDAPALEAAGPARQARKCPARLQDYICYTARCSSSKAHVTHVHTSDGAVERYKARSVVLGNRQKEGVDFNETFAPVAKMVRVRTFLAVAIAKDWELHQMDVHNAFLHGDLNEEVYIKLPPGNNGEAILNFKSYLSRAFSMKDLGVLKYFLGIEFARNVTGLVLCQRKYTLDILAEYGLLGSKPAATPLEQNHNLSTLNGESMAEPEKYRRLVGKLIYLTITRPELSYSVHILAQFMQNPLSAHYDAAFRVLRYLKNSLGQGLLLRADNDLRLYAYCDSDWAACPLTRRSLSGYFILLGRSPISWKTKKQHTVARSSAEAEYRSMATAACELTWLRSLLQFLGVSHQEPVKLFCDSQAALHIAANPVFHERTKHIEIDCHYVRDQICAGLIEAFYVRSSDQLADLFTKSLGKQQLTYLIGKLGICDLHAPT</sequence>
<evidence type="ECO:0000259" key="2">
    <source>
        <dbReference type="Pfam" id="PF07727"/>
    </source>
</evidence>
<dbReference type="Pfam" id="PF07727">
    <property type="entry name" value="RVT_2"/>
    <property type="match status" value="1"/>
</dbReference>
<organism evidence="3 4">
    <name type="scientific">Rhynchospora pubera</name>
    <dbReference type="NCBI Taxonomy" id="906938"/>
    <lineage>
        <taxon>Eukaryota</taxon>
        <taxon>Viridiplantae</taxon>
        <taxon>Streptophyta</taxon>
        <taxon>Embryophyta</taxon>
        <taxon>Tracheophyta</taxon>
        <taxon>Spermatophyta</taxon>
        <taxon>Magnoliopsida</taxon>
        <taxon>Liliopsida</taxon>
        <taxon>Poales</taxon>
        <taxon>Cyperaceae</taxon>
        <taxon>Cyperoideae</taxon>
        <taxon>Rhynchosporeae</taxon>
        <taxon>Rhynchospora</taxon>
    </lineage>
</organism>
<dbReference type="Proteomes" id="UP001140206">
    <property type="component" value="Chromosome 2"/>
</dbReference>
<evidence type="ECO:0000313" key="3">
    <source>
        <dbReference type="EMBL" id="KAJ4795509.1"/>
    </source>
</evidence>
<feature type="compositionally biased region" description="Low complexity" evidence="1">
    <location>
        <begin position="426"/>
        <end position="444"/>
    </location>
</feature>
<dbReference type="PANTHER" id="PTHR11439">
    <property type="entry name" value="GAG-POL-RELATED RETROTRANSPOSON"/>
    <property type="match status" value="1"/>
</dbReference>
<proteinExistence type="predicted"/>
<feature type="region of interest" description="Disordered" evidence="1">
    <location>
        <begin position="243"/>
        <end position="275"/>
    </location>
</feature>
<name>A0AAV8FR70_9POAL</name>
<accession>A0AAV8FR70</accession>
<dbReference type="InterPro" id="IPR043502">
    <property type="entry name" value="DNA/RNA_pol_sf"/>
</dbReference>
<dbReference type="PANTHER" id="PTHR11439:SF462">
    <property type="match status" value="1"/>
</dbReference>
<feature type="domain" description="Reverse transcriptase Ty1/copia-type" evidence="2">
    <location>
        <begin position="479"/>
        <end position="560"/>
    </location>
</feature>
<feature type="compositionally biased region" description="Basic residues" evidence="1">
    <location>
        <begin position="246"/>
        <end position="258"/>
    </location>
</feature>
<dbReference type="EMBL" id="JAMFTS010000002">
    <property type="protein sequence ID" value="KAJ4795509.1"/>
    <property type="molecule type" value="Genomic_DNA"/>
</dbReference>
<dbReference type="AlphaFoldDB" id="A0AAV8FR70"/>
<dbReference type="SUPFAM" id="SSF56672">
    <property type="entry name" value="DNA/RNA polymerases"/>
    <property type="match status" value="1"/>
</dbReference>
<dbReference type="CDD" id="cd09272">
    <property type="entry name" value="RNase_HI_RT_Ty1"/>
    <property type="match status" value="1"/>
</dbReference>
<comment type="caution">
    <text evidence="3">The sequence shown here is derived from an EMBL/GenBank/DDBJ whole genome shotgun (WGS) entry which is preliminary data.</text>
</comment>
<keyword evidence="4" id="KW-1185">Reference proteome</keyword>
<protein>
    <submittedName>
        <fullName evidence="3">Retroelement pol polyprotein-like</fullName>
    </submittedName>
</protein>
<reference evidence="3" key="1">
    <citation type="submission" date="2022-08" db="EMBL/GenBank/DDBJ databases">
        <authorList>
            <person name="Marques A."/>
        </authorList>
    </citation>
    <scope>NUCLEOTIDE SEQUENCE</scope>
    <source>
        <strain evidence="3">RhyPub2mFocal</strain>
        <tissue evidence="3">Leaves</tissue>
    </source>
</reference>
<dbReference type="InterPro" id="IPR013103">
    <property type="entry name" value="RVT_2"/>
</dbReference>
<feature type="compositionally biased region" description="Low complexity" evidence="1">
    <location>
        <begin position="259"/>
        <end position="275"/>
    </location>
</feature>
<feature type="compositionally biased region" description="Low complexity" evidence="1">
    <location>
        <begin position="378"/>
        <end position="406"/>
    </location>
</feature>
<evidence type="ECO:0000256" key="1">
    <source>
        <dbReference type="SAM" id="MobiDB-lite"/>
    </source>
</evidence>
<feature type="region of interest" description="Disordered" evidence="1">
    <location>
        <begin position="365"/>
        <end position="449"/>
    </location>
</feature>
<evidence type="ECO:0000313" key="4">
    <source>
        <dbReference type="Proteomes" id="UP001140206"/>
    </source>
</evidence>